<dbReference type="STRING" id="54.SAMN02745121_03714"/>
<evidence type="ECO:0000256" key="11">
    <source>
        <dbReference type="ARBA" id="ARBA00023160"/>
    </source>
</evidence>
<keyword evidence="11 13" id="KW-0275">Fatty acid biosynthesis</keyword>
<keyword evidence="8 13" id="KW-0862">Zinc</keyword>
<feature type="binding site" evidence="13">
    <location>
        <position position="60"/>
    </location>
    <ligand>
        <name>Zn(2+)</name>
        <dbReference type="ChEBI" id="CHEBI:29105"/>
    </ligand>
</feature>
<gene>
    <name evidence="13" type="primary">accD</name>
    <name evidence="15" type="ORF">SAMN02745121_03714</name>
</gene>
<dbReference type="InterPro" id="IPR034733">
    <property type="entry name" value="AcCoA_carboxyl_beta"/>
</dbReference>
<accession>A0A1I1ZA09</accession>
<evidence type="ECO:0000256" key="3">
    <source>
        <dbReference type="ARBA" id="ARBA00022679"/>
    </source>
</evidence>
<dbReference type="PANTHER" id="PTHR42995">
    <property type="entry name" value="ACETYL-COENZYME A CARBOXYLASE CARBOXYL TRANSFERASE SUBUNIT BETA, CHLOROPLASTIC"/>
    <property type="match status" value="1"/>
</dbReference>
<dbReference type="InterPro" id="IPR041010">
    <property type="entry name" value="Znf-ACC"/>
</dbReference>
<evidence type="ECO:0000256" key="4">
    <source>
        <dbReference type="ARBA" id="ARBA00022723"/>
    </source>
</evidence>
<keyword evidence="5 13" id="KW-0547">Nucleotide-binding</keyword>
<dbReference type="HAMAP" id="MF_01395">
    <property type="entry name" value="AcetylCoA_CT_beta"/>
    <property type="match status" value="1"/>
</dbReference>
<keyword evidence="3 13" id="KW-0808">Transferase</keyword>
<comment type="subunit">
    <text evidence="13">Acetyl-CoA carboxylase is a heterohexamer composed of biotin carboxyl carrier protein (AccB), biotin carboxylase (AccC) and two subunits each of ACCase subunit alpha (AccA) and ACCase subunit beta (AccD).</text>
</comment>
<evidence type="ECO:0000256" key="9">
    <source>
        <dbReference type="ARBA" id="ARBA00022840"/>
    </source>
</evidence>
<keyword evidence="2 13" id="KW-0444">Lipid biosynthesis</keyword>
<dbReference type="Pfam" id="PF17848">
    <property type="entry name" value="Zn_ribbon_ACC"/>
    <property type="match status" value="1"/>
</dbReference>
<keyword evidence="9 13" id="KW-0067">ATP-binding</keyword>
<evidence type="ECO:0000256" key="8">
    <source>
        <dbReference type="ARBA" id="ARBA00022833"/>
    </source>
</evidence>
<comment type="function">
    <text evidence="12 13">Component of the acetyl coenzyme A carboxylase (ACC) complex. Biotin carboxylase (BC) catalyzes the carboxylation of biotin on its carrier protein (BCCP) and then the CO(2) group is transferred by the transcarboxylase to acetyl-CoA to form malonyl-CoA.</text>
</comment>
<evidence type="ECO:0000256" key="7">
    <source>
        <dbReference type="ARBA" id="ARBA00022832"/>
    </source>
</evidence>
<evidence type="ECO:0000256" key="1">
    <source>
        <dbReference type="ARBA" id="ARBA00004496"/>
    </source>
</evidence>
<dbReference type="UniPathway" id="UPA00655">
    <property type="reaction ID" value="UER00711"/>
</dbReference>
<keyword evidence="16" id="KW-1185">Reference proteome</keyword>
<dbReference type="EC" id="2.1.3.15" evidence="13"/>
<dbReference type="EMBL" id="FOMX01000011">
    <property type="protein sequence ID" value="SFE28601.1"/>
    <property type="molecule type" value="Genomic_DNA"/>
</dbReference>
<dbReference type="GO" id="GO:0016743">
    <property type="term" value="F:carboxyl- or carbamoyltransferase activity"/>
    <property type="evidence" value="ECO:0007669"/>
    <property type="project" value="UniProtKB-UniRule"/>
</dbReference>
<dbReference type="PANTHER" id="PTHR42995:SF5">
    <property type="entry name" value="ACETYL-COENZYME A CARBOXYLASE CARBOXYL TRANSFERASE SUBUNIT BETA, CHLOROPLASTIC"/>
    <property type="match status" value="1"/>
</dbReference>
<feature type="binding site" evidence="13">
    <location>
        <position position="41"/>
    </location>
    <ligand>
        <name>Zn(2+)</name>
        <dbReference type="ChEBI" id="CHEBI:29105"/>
    </ligand>
</feature>
<feature type="domain" description="CoA carboxyltransferase N-terminal" evidence="14">
    <location>
        <begin position="37"/>
        <end position="306"/>
    </location>
</feature>
<dbReference type="GO" id="GO:0008270">
    <property type="term" value="F:zinc ion binding"/>
    <property type="evidence" value="ECO:0007669"/>
    <property type="project" value="UniProtKB-UniRule"/>
</dbReference>
<comment type="subcellular location">
    <subcellularLocation>
        <location evidence="1 13">Cytoplasm</location>
    </subcellularLocation>
</comment>
<evidence type="ECO:0000256" key="13">
    <source>
        <dbReference type="HAMAP-Rule" id="MF_01395"/>
    </source>
</evidence>
<organism evidence="15 16">
    <name type="scientific">Nannocystis exedens</name>
    <dbReference type="NCBI Taxonomy" id="54"/>
    <lineage>
        <taxon>Bacteria</taxon>
        <taxon>Pseudomonadati</taxon>
        <taxon>Myxococcota</taxon>
        <taxon>Polyangia</taxon>
        <taxon>Nannocystales</taxon>
        <taxon>Nannocystaceae</taxon>
        <taxon>Nannocystis</taxon>
    </lineage>
</organism>
<feature type="binding site" evidence="13">
    <location>
        <position position="63"/>
    </location>
    <ligand>
        <name>Zn(2+)</name>
        <dbReference type="ChEBI" id="CHEBI:29105"/>
    </ligand>
</feature>
<keyword evidence="13" id="KW-0963">Cytoplasm</keyword>
<keyword evidence="6 13" id="KW-0863">Zinc-finger</keyword>
<dbReference type="InterPro" id="IPR011762">
    <property type="entry name" value="COA_CT_N"/>
</dbReference>
<dbReference type="Gene3D" id="3.90.226.10">
    <property type="entry name" value="2-enoyl-CoA Hydratase, Chain A, domain 1"/>
    <property type="match status" value="1"/>
</dbReference>
<dbReference type="GO" id="GO:0005524">
    <property type="term" value="F:ATP binding"/>
    <property type="evidence" value="ECO:0007669"/>
    <property type="project" value="UniProtKB-KW"/>
</dbReference>
<reference evidence="16" key="1">
    <citation type="submission" date="2016-10" db="EMBL/GenBank/DDBJ databases">
        <authorList>
            <person name="Varghese N."/>
            <person name="Submissions S."/>
        </authorList>
    </citation>
    <scope>NUCLEOTIDE SEQUENCE [LARGE SCALE GENOMIC DNA]</scope>
    <source>
        <strain evidence="16">ATCC 25963</strain>
    </source>
</reference>
<comment type="cofactor">
    <cofactor evidence="13">
        <name>Zn(2+)</name>
        <dbReference type="ChEBI" id="CHEBI:29105"/>
    </cofactor>
    <text evidence="13">Binds 1 zinc ion per subunit.</text>
</comment>
<dbReference type="GO" id="GO:0003989">
    <property type="term" value="F:acetyl-CoA carboxylase activity"/>
    <property type="evidence" value="ECO:0007669"/>
    <property type="project" value="InterPro"/>
</dbReference>
<evidence type="ECO:0000256" key="12">
    <source>
        <dbReference type="ARBA" id="ARBA00025280"/>
    </source>
</evidence>
<dbReference type="GO" id="GO:2001295">
    <property type="term" value="P:malonyl-CoA biosynthetic process"/>
    <property type="evidence" value="ECO:0007669"/>
    <property type="project" value="UniProtKB-UniRule"/>
</dbReference>
<sequence length="308" mass="33070">MIRPGKGAGFRMAWWRRKKQALEQTSESNKVSVPRGLWTKCDACGEITYTAEFVQNLRVCPVCGHHHVMPTKERIAAMLDPDSWQPLDLELRSGDPLGFRDQAAYSDRVAKADRSVGPTDAFTAGFGTIDGLDVSAGFFVFEYMGGSMGSVVGEKVTRVFERALERKIPAVIFSASGGARMQEGILSLMQMAKTSAARGRLRSAGIPYISVCLHPTTGGVAASFAMLGDVIIAEPRALVGFAGPRVVQQTIGQELPPGFQRAEFLLEHGMLDRIVGRLELRAQLGLMLRLLAGAPAKAAAALPAAPTG</sequence>
<comment type="similarity">
    <text evidence="13">Belongs to the AccD/PCCB family.</text>
</comment>
<keyword evidence="7 13" id="KW-0276">Fatty acid metabolism</keyword>
<proteinExistence type="inferred from homology"/>
<comment type="catalytic activity">
    <reaction evidence="13">
        <text>N(6)-carboxybiotinyl-L-lysyl-[protein] + acetyl-CoA = N(6)-biotinyl-L-lysyl-[protein] + malonyl-CoA</text>
        <dbReference type="Rhea" id="RHEA:54728"/>
        <dbReference type="Rhea" id="RHEA-COMP:10505"/>
        <dbReference type="Rhea" id="RHEA-COMP:10506"/>
        <dbReference type="ChEBI" id="CHEBI:57288"/>
        <dbReference type="ChEBI" id="CHEBI:57384"/>
        <dbReference type="ChEBI" id="CHEBI:83144"/>
        <dbReference type="ChEBI" id="CHEBI:83145"/>
        <dbReference type="EC" id="2.1.3.15"/>
    </reaction>
</comment>
<evidence type="ECO:0000313" key="16">
    <source>
        <dbReference type="Proteomes" id="UP000199400"/>
    </source>
</evidence>
<evidence type="ECO:0000256" key="5">
    <source>
        <dbReference type="ARBA" id="ARBA00022741"/>
    </source>
</evidence>
<name>A0A1I1ZA09_9BACT</name>
<evidence type="ECO:0000256" key="2">
    <source>
        <dbReference type="ARBA" id="ARBA00022516"/>
    </source>
</evidence>
<evidence type="ECO:0000259" key="14">
    <source>
        <dbReference type="PROSITE" id="PS50980"/>
    </source>
</evidence>
<feature type="zinc finger region" description="C4-type" evidence="13">
    <location>
        <begin position="41"/>
        <end position="63"/>
    </location>
</feature>
<keyword evidence="10 13" id="KW-0443">Lipid metabolism</keyword>
<comment type="pathway">
    <text evidence="13">Lipid metabolism; malonyl-CoA biosynthesis; malonyl-CoA from acetyl-CoA: step 1/1.</text>
</comment>
<dbReference type="PRINTS" id="PR01070">
    <property type="entry name" value="ACCCTRFRASEB"/>
</dbReference>
<protein>
    <recommendedName>
        <fullName evidence="13">Acetyl-coenzyme A carboxylase carboxyl transferase subunit beta</fullName>
        <shortName evidence="13">ACCase subunit beta</shortName>
        <shortName evidence="13">Acetyl-CoA carboxylase carboxyltransferase subunit beta</shortName>
        <ecNumber evidence="13">2.1.3.15</ecNumber>
    </recommendedName>
</protein>
<dbReference type="GO" id="GO:0009317">
    <property type="term" value="C:acetyl-CoA carboxylase complex"/>
    <property type="evidence" value="ECO:0007669"/>
    <property type="project" value="InterPro"/>
</dbReference>
<dbReference type="NCBIfam" id="TIGR00515">
    <property type="entry name" value="accD"/>
    <property type="match status" value="1"/>
</dbReference>
<dbReference type="InterPro" id="IPR029045">
    <property type="entry name" value="ClpP/crotonase-like_dom_sf"/>
</dbReference>
<dbReference type="AlphaFoldDB" id="A0A1I1ZA09"/>
<evidence type="ECO:0000256" key="10">
    <source>
        <dbReference type="ARBA" id="ARBA00023098"/>
    </source>
</evidence>
<feature type="binding site" evidence="13">
    <location>
        <position position="44"/>
    </location>
    <ligand>
        <name>Zn(2+)</name>
        <dbReference type="ChEBI" id="CHEBI:29105"/>
    </ligand>
</feature>
<dbReference type="InterPro" id="IPR000438">
    <property type="entry name" value="Acetyl_CoA_COase_Trfase_b_su"/>
</dbReference>
<dbReference type="Pfam" id="PF01039">
    <property type="entry name" value="Carboxyl_trans"/>
    <property type="match status" value="1"/>
</dbReference>
<dbReference type="PROSITE" id="PS50980">
    <property type="entry name" value="COA_CT_NTER"/>
    <property type="match status" value="1"/>
</dbReference>
<evidence type="ECO:0000313" key="15">
    <source>
        <dbReference type="EMBL" id="SFE28601.1"/>
    </source>
</evidence>
<evidence type="ECO:0000256" key="6">
    <source>
        <dbReference type="ARBA" id="ARBA00022771"/>
    </source>
</evidence>
<dbReference type="GO" id="GO:0006633">
    <property type="term" value="P:fatty acid biosynthetic process"/>
    <property type="evidence" value="ECO:0007669"/>
    <property type="project" value="UniProtKB-KW"/>
</dbReference>
<keyword evidence="4 13" id="KW-0479">Metal-binding</keyword>
<dbReference type="SUPFAM" id="SSF52096">
    <property type="entry name" value="ClpP/crotonase"/>
    <property type="match status" value="1"/>
</dbReference>
<dbReference type="Proteomes" id="UP000199400">
    <property type="component" value="Unassembled WGS sequence"/>
</dbReference>